<keyword evidence="4" id="KW-1185">Reference proteome</keyword>
<feature type="region of interest" description="Disordered" evidence="1">
    <location>
        <begin position="1"/>
        <end position="32"/>
    </location>
</feature>
<feature type="region of interest" description="Disordered" evidence="1">
    <location>
        <begin position="191"/>
        <end position="224"/>
    </location>
</feature>
<accession>A0ABQ0L0N0</accession>
<protein>
    <recommendedName>
        <fullName evidence="5">Transmembrane protein</fullName>
    </recommendedName>
</protein>
<gene>
    <name evidence="3" type="ORF">MCHLO_02059</name>
</gene>
<feature type="transmembrane region" description="Helical" evidence="2">
    <location>
        <begin position="130"/>
        <end position="154"/>
    </location>
</feature>
<evidence type="ECO:0000313" key="4">
    <source>
        <dbReference type="Proteomes" id="UP000815677"/>
    </source>
</evidence>
<feature type="transmembrane region" description="Helical" evidence="2">
    <location>
        <begin position="74"/>
        <end position="98"/>
    </location>
</feature>
<dbReference type="Proteomes" id="UP000815677">
    <property type="component" value="Unassembled WGS sequence"/>
</dbReference>
<sequence>MVVVESEDSHAIKPAFPQLSPSQPGMSDREPPTREYLATSFDKSASAVRAYTDRFETAYARPALRKSTQYFEEVPITATFVAVFAAFAFVPVAVFIVFSLFSVLSIFFLALSTAFILSSTLLLFFTSLLLLTLCIALFFALCTTLTLVSTYVGYRLVTLVRSNGRGGVALWVDETKNRVGRPYPRRVAPVPRRLSEESESVVVVESEAPLDSTDSETVKQESSD</sequence>
<reference evidence="3" key="1">
    <citation type="submission" date="2014-09" db="EMBL/GenBank/DDBJ databases">
        <title>Genome sequence of the luminous mushroom Mycena chlorophos for searching fungal bioluminescence genes.</title>
        <authorList>
            <person name="Tanaka Y."/>
            <person name="Kasuga D."/>
            <person name="Oba Y."/>
            <person name="Hase S."/>
            <person name="Sato K."/>
            <person name="Oba Y."/>
            <person name="Sakakibara Y."/>
        </authorList>
    </citation>
    <scope>NUCLEOTIDE SEQUENCE</scope>
</reference>
<keyword evidence="2" id="KW-1133">Transmembrane helix</keyword>
<keyword evidence="2" id="KW-0472">Membrane</keyword>
<feature type="transmembrane region" description="Helical" evidence="2">
    <location>
        <begin position="104"/>
        <end position="125"/>
    </location>
</feature>
<dbReference type="EMBL" id="DF839725">
    <property type="protein sequence ID" value="GAT44430.1"/>
    <property type="molecule type" value="Genomic_DNA"/>
</dbReference>
<keyword evidence="2" id="KW-0812">Transmembrane</keyword>
<name>A0ABQ0L0N0_MYCCL</name>
<organism evidence="3 4">
    <name type="scientific">Mycena chlorophos</name>
    <name type="common">Agaric fungus</name>
    <name type="synonym">Agaricus chlorophos</name>
    <dbReference type="NCBI Taxonomy" id="658473"/>
    <lineage>
        <taxon>Eukaryota</taxon>
        <taxon>Fungi</taxon>
        <taxon>Dikarya</taxon>
        <taxon>Basidiomycota</taxon>
        <taxon>Agaricomycotina</taxon>
        <taxon>Agaricomycetes</taxon>
        <taxon>Agaricomycetidae</taxon>
        <taxon>Agaricales</taxon>
        <taxon>Marasmiineae</taxon>
        <taxon>Mycenaceae</taxon>
        <taxon>Mycena</taxon>
    </lineage>
</organism>
<proteinExistence type="predicted"/>
<evidence type="ECO:0000313" key="3">
    <source>
        <dbReference type="EMBL" id="GAT44430.1"/>
    </source>
</evidence>
<dbReference type="Pfam" id="PF16015">
    <property type="entry name" value="Promethin"/>
    <property type="match status" value="1"/>
</dbReference>
<evidence type="ECO:0008006" key="5">
    <source>
        <dbReference type="Google" id="ProtNLM"/>
    </source>
</evidence>
<evidence type="ECO:0000256" key="2">
    <source>
        <dbReference type="SAM" id="Phobius"/>
    </source>
</evidence>
<evidence type="ECO:0000256" key="1">
    <source>
        <dbReference type="SAM" id="MobiDB-lite"/>
    </source>
</evidence>